<feature type="chain" id="PRO_5004270157" evidence="7">
    <location>
        <begin position="32"/>
        <end position="545"/>
    </location>
</feature>
<evidence type="ECO:0000256" key="5">
    <source>
        <dbReference type="ARBA" id="ARBA00023157"/>
    </source>
</evidence>
<organism evidence="11">
    <name type="scientific">Volvariella volvacea</name>
    <dbReference type="NCBI Taxonomy" id="36659"/>
    <lineage>
        <taxon>Eukaryota</taxon>
        <taxon>Fungi</taxon>
        <taxon>Dikarya</taxon>
        <taxon>Basidiomycota</taxon>
        <taxon>Agaricomycotina</taxon>
        <taxon>Agaricomycetes</taxon>
        <taxon>Agaricomycetidae</taxon>
        <taxon>Agaricales</taxon>
        <taxon>Pluteineae</taxon>
        <taxon>Pluteaceae</taxon>
        <taxon>Volvariella</taxon>
    </lineage>
</organism>
<comment type="similarity">
    <text evidence="1">Belongs to the multicopper oxidase family.</text>
</comment>
<dbReference type="InterPro" id="IPR011707">
    <property type="entry name" value="Cu-oxidase-like_N"/>
</dbReference>
<dbReference type="FunFam" id="2.60.40.420:FF:000045">
    <property type="entry name" value="Laccase 2"/>
    <property type="match status" value="1"/>
</dbReference>
<keyword evidence="2" id="KW-0479">Metal-binding</keyword>
<feature type="domain" description="Plastocyanin-like" evidence="8">
    <location>
        <begin position="172"/>
        <end position="313"/>
    </location>
</feature>
<dbReference type="PANTHER" id="PTHR11709">
    <property type="entry name" value="MULTI-COPPER OXIDASE"/>
    <property type="match status" value="1"/>
</dbReference>
<feature type="domain" description="Plastocyanin-like" evidence="9">
    <location>
        <begin position="374"/>
        <end position="517"/>
    </location>
</feature>
<dbReference type="GO" id="GO:0005507">
    <property type="term" value="F:copper ion binding"/>
    <property type="evidence" value="ECO:0007669"/>
    <property type="project" value="InterPro"/>
</dbReference>
<evidence type="ECO:0000256" key="6">
    <source>
        <dbReference type="ARBA" id="ARBA00023180"/>
    </source>
</evidence>
<dbReference type="CDD" id="cd13903">
    <property type="entry name" value="CuRO_3_Tv-LCC_like"/>
    <property type="match status" value="1"/>
</dbReference>
<dbReference type="InterPro" id="IPR045087">
    <property type="entry name" value="Cu-oxidase_fam"/>
</dbReference>
<dbReference type="PROSITE" id="PS00080">
    <property type="entry name" value="MULTICOPPER_OXIDASE2"/>
    <property type="match status" value="1"/>
</dbReference>
<evidence type="ECO:0000259" key="8">
    <source>
        <dbReference type="Pfam" id="PF00394"/>
    </source>
</evidence>
<dbReference type="PANTHER" id="PTHR11709:SF511">
    <property type="entry name" value="LACCASE"/>
    <property type="match status" value="1"/>
</dbReference>
<evidence type="ECO:0000256" key="2">
    <source>
        <dbReference type="ARBA" id="ARBA00022723"/>
    </source>
</evidence>
<dbReference type="InterPro" id="IPR002355">
    <property type="entry name" value="Cu_oxidase_Cu_BS"/>
</dbReference>
<feature type="signal peptide" evidence="7">
    <location>
        <begin position="1"/>
        <end position="31"/>
    </location>
</feature>
<dbReference type="GO" id="GO:0016491">
    <property type="term" value="F:oxidoreductase activity"/>
    <property type="evidence" value="ECO:0007669"/>
    <property type="project" value="UniProtKB-KW"/>
</dbReference>
<dbReference type="AlphaFoldDB" id="Q69FX1"/>
<dbReference type="SUPFAM" id="SSF49503">
    <property type="entry name" value="Cupredoxins"/>
    <property type="match status" value="3"/>
</dbReference>
<dbReference type="InterPro" id="IPR033138">
    <property type="entry name" value="Cu_oxidase_CS"/>
</dbReference>
<evidence type="ECO:0000256" key="7">
    <source>
        <dbReference type="SAM" id="SignalP"/>
    </source>
</evidence>
<keyword evidence="6" id="KW-0325">Glycoprotein</keyword>
<sequence length="545" mass="59062">MAFSSSRMQSLLNTLTVMITLMGLGVSYAAAQQSFHTLELTNDEVNPDGFQRDAVLVNGGLFGAVITGQKGDGFVIEVDNQLTDSLLRKSTSIHWHGLFQRDSAWADGPAFVTQCPIAPGHTFTYRFTATEEAGTFWYHSHLDAQYCDGLRGPFIIYGPNDPHLGLYDVDNEDTIITLADWYHTPAELLSGGISPQSTLINGLGRSSSDFTAPLAVVNVQQGLKYRMRLISISCDPNWIFSIEGHELTVIEADGISVQPVTVTSLQIFVGQRYSFVLHANQPVGNYWIRANPNKGPTGFGNNINSAILRYQGAPIADPTGAGLQDALNRLAEPNLHPVVNPGAPGLAQINGADIDIVINIGFSGGLFNIAGTSYTSPDVPSLLQILSGTPPSKCIRSRVLNDAHRGIRLAHAQRILYRVPGNKVVQLSFPVIAGQGSAIGAPHPIHLHGHAFDVIRSAGSNVYNYVDPPRRDVVSIGRAGDNVTIRFVTDNAGPWYLHCHIEWHLRSGLGVIIAEDSQGVVNGPQPPPEWEELCDIYDALIPEDQ</sequence>
<keyword evidence="7" id="KW-0732">Signal</keyword>
<keyword evidence="4" id="KW-0186">Copper</keyword>
<evidence type="ECO:0000256" key="4">
    <source>
        <dbReference type="ARBA" id="ARBA00023008"/>
    </source>
</evidence>
<dbReference type="Pfam" id="PF07732">
    <property type="entry name" value="Cu-oxidase_3"/>
    <property type="match status" value="1"/>
</dbReference>
<dbReference type="InterPro" id="IPR001117">
    <property type="entry name" value="Cu-oxidase_2nd"/>
</dbReference>
<keyword evidence="5" id="KW-1015">Disulfide bond</keyword>
<dbReference type="PROSITE" id="PS00079">
    <property type="entry name" value="MULTICOPPER_OXIDASE1"/>
    <property type="match status" value="2"/>
</dbReference>
<dbReference type="InterPro" id="IPR008972">
    <property type="entry name" value="Cupredoxin"/>
</dbReference>
<reference evidence="11" key="1">
    <citation type="submission" date="2003-07" db="EMBL/GenBank/DDBJ databases">
        <title>Cloning and characterization of six laccase genes in Volvariella volvacea.</title>
        <authorList>
            <person name="Chen S."/>
            <person name="Ge W."/>
            <person name="Buswell J.A."/>
        </authorList>
    </citation>
    <scope>NUCLEOTIDE SEQUENCE</scope>
</reference>
<evidence type="ECO:0000259" key="10">
    <source>
        <dbReference type="Pfam" id="PF07732"/>
    </source>
</evidence>
<accession>Q69FX1</accession>
<dbReference type="EMBL" id="AY338483">
    <property type="protein sequence ID" value="AAR03581.1"/>
    <property type="molecule type" value="mRNA"/>
</dbReference>
<protein>
    <submittedName>
        <fullName evidence="11">Laccase 2</fullName>
    </submittedName>
</protein>
<dbReference type="InterPro" id="IPR011706">
    <property type="entry name" value="Cu-oxidase_C"/>
</dbReference>
<evidence type="ECO:0000313" key="11">
    <source>
        <dbReference type="EMBL" id="AAR03581.1"/>
    </source>
</evidence>
<name>Q69FX1_9AGAR</name>
<gene>
    <name evidence="11" type="primary">lac2</name>
</gene>
<dbReference type="Pfam" id="PF00394">
    <property type="entry name" value="Cu-oxidase"/>
    <property type="match status" value="1"/>
</dbReference>
<evidence type="ECO:0000256" key="3">
    <source>
        <dbReference type="ARBA" id="ARBA00023002"/>
    </source>
</evidence>
<dbReference type="Gene3D" id="2.60.40.420">
    <property type="entry name" value="Cupredoxins - blue copper proteins"/>
    <property type="match status" value="3"/>
</dbReference>
<feature type="domain" description="Plastocyanin-like" evidence="10">
    <location>
        <begin position="41"/>
        <end position="160"/>
    </location>
</feature>
<evidence type="ECO:0000259" key="9">
    <source>
        <dbReference type="Pfam" id="PF07731"/>
    </source>
</evidence>
<proteinExistence type="evidence at transcript level"/>
<keyword evidence="3" id="KW-0560">Oxidoreductase</keyword>
<dbReference type="Pfam" id="PF07731">
    <property type="entry name" value="Cu-oxidase_2"/>
    <property type="match status" value="1"/>
</dbReference>
<evidence type="ECO:0000256" key="1">
    <source>
        <dbReference type="ARBA" id="ARBA00010609"/>
    </source>
</evidence>